<comment type="caution">
    <text evidence="1">The sequence shown here is derived from an EMBL/GenBank/DDBJ whole genome shotgun (WGS) entry which is preliminary data.</text>
</comment>
<dbReference type="EMBL" id="MGGW01000014">
    <property type="protein sequence ID" value="OGM54502.1"/>
    <property type="molecule type" value="Genomic_DNA"/>
</dbReference>
<gene>
    <name evidence="1" type="ORF">A3E44_00365</name>
</gene>
<protein>
    <submittedName>
        <fullName evidence="1">Uncharacterized protein</fullName>
    </submittedName>
</protein>
<accession>A0A1F8ARV5</accession>
<evidence type="ECO:0000313" key="1">
    <source>
        <dbReference type="EMBL" id="OGM54502.1"/>
    </source>
</evidence>
<evidence type="ECO:0000313" key="2">
    <source>
        <dbReference type="Proteomes" id="UP000178603"/>
    </source>
</evidence>
<name>A0A1F8ARV5_9BACT</name>
<reference evidence="1 2" key="1">
    <citation type="journal article" date="2016" name="Nat. Commun.">
        <title>Thousands of microbial genomes shed light on interconnected biogeochemical processes in an aquifer system.</title>
        <authorList>
            <person name="Anantharaman K."/>
            <person name="Brown C.T."/>
            <person name="Hug L.A."/>
            <person name="Sharon I."/>
            <person name="Castelle C.J."/>
            <person name="Probst A.J."/>
            <person name="Thomas B.C."/>
            <person name="Singh A."/>
            <person name="Wilkins M.J."/>
            <person name="Karaoz U."/>
            <person name="Brodie E.L."/>
            <person name="Williams K.H."/>
            <person name="Hubbard S.S."/>
            <person name="Banfield J.F."/>
        </authorList>
    </citation>
    <scope>NUCLEOTIDE SEQUENCE [LARGE SCALE GENOMIC DNA]</scope>
</reference>
<dbReference type="AlphaFoldDB" id="A0A1F8ARV5"/>
<dbReference type="Proteomes" id="UP000178603">
    <property type="component" value="Unassembled WGS sequence"/>
</dbReference>
<sequence length="87" mass="10137">MSINDGCKQHVFSLNGTPSAMTNESTYTDQVAQKKTKLKVTLSEDERMRIMANLMIDRILEDYRKGQLKFVTKSDNLIMEHKDRNRK</sequence>
<proteinExistence type="predicted"/>
<organism evidence="1 2">
    <name type="scientific">Candidatus Woesebacteria bacterium RIFCSPHIGHO2_12_FULL_41_24</name>
    <dbReference type="NCBI Taxonomy" id="1802510"/>
    <lineage>
        <taxon>Bacteria</taxon>
        <taxon>Candidatus Woeseibacteriota</taxon>
    </lineage>
</organism>